<reference evidence="1 2" key="1">
    <citation type="submission" date="2021-02" db="EMBL/GenBank/DDBJ databases">
        <authorList>
            <person name="Han P."/>
        </authorList>
    </citation>
    <scope>NUCLEOTIDE SEQUENCE [LARGE SCALE GENOMIC DNA]</scope>
    <source>
        <strain evidence="1">Candidatus Nitrospira sp. ZN2</strain>
    </source>
</reference>
<name>A0ABN7MBY8_9BACT</name>
<dbReference type="Gene3D" id="2.120.10.10">
    <property type="match status" value="2"/>
</dbReference>
<dbReference type="EMBL" id="CAJNBJ010000020">
    <property type="protein sequence ID" value="CAE6797016.1"/>
    <property type="molecule type" value="Genomic_DNA"/>
</dbReference>
<evidence type="ECO:0000313" key="1">
    <source>
        <dbReference type="EMBL" id="CAE6797016.1"/>
    </source>
</evidence>
<dbReference type="Proteomes" id="UP000675880">
    <property type="component" value="Unassembled WGS sequence"/>
</dbReference>
<evidence type="ECO:0000313" key="2">
    <source>
        <dbReference type="Proteomes" id="UP000675880"/>
    </source>
</evidence>
<proteinExistence type="predicted"/>
<dbReference type="InterPro" id="IPR036278">
    <property type="entry name" value="Sialidase_sf"/>
</dbReference>
<gene>
    <name evidence="1" type="ORF">NSPZN2_70142</name>
</gene>
<keyword evidence="2" id="KW-1185">Reference proteome</keyword>
<accession>A0ABN7MBY8</accession>
<dbReference type="SUPFAM" id="SSF50939">
    <property type="entry name" value="Sialidases"/>
    <property type="match status" value="2"/>
</dbReference>
<comment type="caution">
    <text evidence="1">The sequence shown here is derived from an EMBL/GenBank/DDBJ whole genome shotgun (WGS) entry which is preliminary data.</text>
</comment>
<sequence length="427" mass="46625">MFARALSFFGTAPQNVRVSDFTPGRAQAGTLSAGQRGLAIGSEGMAVAVWSDTREGKSNIYLVKSRDGGRTFGSNVRVNDVPGTAGLFGATVALDRQDRAHIVWFDNRDGDYDIYFAREAARGDGFTAAIRINDDKDNPVEADVFGDDEPDGLAGPAFQTLPSLAVDRNGAIYAAWQDYRRNQADIYFAKSIDGGKTFTENLRVNDDVGRAGQLYPSLAVDAGGTIYLAWHDFRKGNQDIYFSRSTDGGKTFSRNVRVNDDPGTDGQFNPSLAVDDGGAVYVAWHDLREGQADIYFARSIDGGQTFSPNRKLNDDRGETYQFHPSLGAGVTGAVAVAWEDYRNGQADIYLAYSADGGNTFRPNVRVNSDRRPADHLHAGLAVGAHKELMVIWEDQRDDRRGGPSVCQPVRCSDVYASSLPYLRQPME</sequence>
<dbReference type="CDD" id="cd15482">
    <property type="entry name" value="Sialidase_non-viral"/>
    <property type="match status" value="1"/>
</dbReference>
<dbReference type="RefSeq" id="WP_213044087.1">
    <property type="nucleotide sequence ID" value="NZ_CAJNBJ010000020.1"/>
</dbReference>
<organism evidence="1 2">
    <name type="scientific">Nitrospira defluvii</name>
    <dbReference type="NCBI Taxonomy" id="330214"/>
    <lineage>
        <taxon>Bacteria</taxon>
        <taxon>Pseudomonadati</taxon>
        <taxon>Nitrospirota</taxon>
        <taxon>Nitrospiria</taxon>
        <taxon>Nitrospirales</taxon>
        <taxon>Nitrospiraceae</taxon>
        <taxon>Nitrospira</taxon>
    </lineage>
</organism>
<protein>
    <submittedName>
        <fullName evidence="1">Sialidase domain-containing protein</fullName>
    </submittedName>
</protein>